<name>A0A939IV86_9MICO</name>
<dbReference type="EMBL" id="JAEMWU010000001">
    <property type="protein sequence ID" value="MBN8206196.1"/>
    <property type="molecule type" value="Genomic_DNA"/>
</dbReference>
<comment type="caution">
    <text evidence="1">The sequence shown here is derived from an EMBL/GenBank/DDBJ whole genome shotgun (WGS) entry which is preliminary data.</text>
</comment>
<evidence type="ECO:0000313" key="1">
    <source>
        <dbReference type="EMBL" id="MBN8206196.1"/>
    </source>
</evidence>
<proteinExistence type="predicted"/>
<dbReference type="AlphaFoldDB" id="A0A939IV86"/>
<evidence type="ECO:0000313" key="2">
    <source>
        <dbReference type="Proteomes" id="UP000664385"/>
    </source>
</evidence>
<dbReference type="Proteomes" id="UP000664385">
    <property type="component" value="Unassembled WGS sequence"/>
</dbReference>
<accession>A0A939IV86</accession>
<organism evidence="1 2">
    <name type="scientific">Microbacterium esteraromaticum</name>
    <dbReference type="NCBI Taxonomy" id="57043"/>
    <lineage>
        <taxon>Bacteria</taxon>
        <taxon>Bacillati</taxon>
        <taxon>Actinomycetota</taxon>
        <taxon>Actinomycetes</taxon>
        <taxon>Micrococcales</taxon>
        <taxon>Microbacteriaceae</taxon>
        <taxon>Microbacterium</taxon>
    </lineage>
</organism>
<protein>
    <submittedName>
        <fullName evidence="1">Uncharacterized protein</fullName>
    </submittedName>
</protein>
<gene>
    <name evidence="1" type="ORF">JF543_09530</name>
</gene>
<dbReference type="RefSeq" id="WP_206823867.1">
    <property type="nucleotide sequence ID" value="NZ_JAEMWU010000001.1"/>
</dbReference>
<reference evidence="1" key="1">
    <citation type="submission" date="2020-12" db="EMBL/GenBank/DDBJ databases">
        <title>PHA producing bacteria isolated from mangrove.</title>
        <authorList>
            <person name="Zheng W."/>
            <person name="Yu S."/>
            <person name="Huang Y."/>
        </authorList>
    </citation>
    <scope>NUCLEOTIDE SEQUENCE</scope>
    <source>
        <strain evidence="1">GN8-5</strain>
    </source>
</reference>
<sequence>MLRTRPARVLGISAAVLVLLMNSITEYALALGFVGGHHDVPPGTGYGQASAWILAGVFVGTGTLADGRTPHAPVAPFDRTQPMPVRSIRHIATRARRNRSVT</sequence>